<protein>
    <submittedName>
        <fullName evidence="1">A118 family predicted phage portal protein</fullName>
    </submittedName>
</protein>
<evidence type="ECO:0000313" key="2">
    <source>
        <dbReference type="Proteomes" id="UP000539313"/>
    </source>
</evidence>
<accession>A0A7W3R8U6</accession>
<organism evidence="1 2">
    <name type="scientific">Thermomonospora cellulosilytica</name>
    <dbReference type="NCBI Taxonomy" id="1411118"/>
    <lineage>
        <taxon>Bacteria</taxon>
        <taxon>Bacillati</taxon>
        <taxon>Actinomycetota</taxon>
        <taxon>Actinomycetes</taxon>
        <taxon>Streptosporangiales</taxon>
        <taxon>Thermomonosporaceae</taxon>
        <taxon>Thermomonospora</taxon>
    </lineage>
</organism>
<dbReference type="RefSeq" id="WP_182705359.1">
    <property type="nucleotide sequence ID" value="NZ_JACJII010000001.1"/>
</dbReference>
<dbReference type="AlphaFoldDB" id="A0A7W3R8U6"/>
<dbReference type="Pfam" id="PF05133">
    <property type="entry name" value="SPP1_portal"/>
    <property type="match status" value="1"/>
</dbReference>
<proteinExistence type="predicted"/>
<dbReference type="InterPro" id="IPR021145">
    <property type="entry name" value="Portal_protein_SPP1_Gp6-like"/>
</dbReference>
<comment type="caution">
    <text evidence="1">The sequence shown here is derived from an EMBL/GenBank/DDBJ whole genome shotgun (WGS) entry which is preliminary data.</text>
</comment>
<name>A0A7W3R8U6_9ACTN</name>
<keyword evidence="2" id="KW-1185">Reference proteome</keyword>
<gene>
    <name evidence="1" type="ORF">HNR21_002557</name>
</gene>
<sequence>MPLPDAGSPWPPKTLAPVYADYTEADAWYSGDKARLAAVYGTGIRRERDWHQHLTRLWAQARDLTRHETRLHVPLAGDIASTSADLLFSEPPAITVETPATQARLDQIWDEGGVHMRLLEAAEVCAGIGDVYLKLAWDEDVAKRPILAVEHGDAAIPVFRWGRLVEVTFWRELERSGDQVVRLLEHHEPGAIVYALFEGTSTSLGTQVPLASREDTADIAARVDVDGRQPTGINLLTAIHVPNIRPNRRHRGMPYGRSDYAAPVYDLLDALDQTYTSWMRDLRLARARIIVPRGYLQDLGPGEGAVFDADREVYAELDMDPTQGGGITMTQFAIRVAEHEQTARALTEQAIRAAGYSVQTFGFQGEAAAVTATEVNARERRSMITRDRKAKYWTPALRRIVEAMLALDRALGWSKVTPEVPTVEFPPAVSEDPRSVAETVELLARAEAASVETRVRMLHPEWGEPEIRAEVARIRDDSGAFDPIERATATLRQGTGEPAADEQPAEQ</sequence>
<evidence type="ECO:0000313" key="1">
    <source>
        <dbReference type="EMBL" id="MBA9003675.1"/>
    </source>
</evidence>
<reference evidence="1 2" key="1">
    <citation type="submission" date="2020-08" db="EMBL/GenBank/DDBJ databases">
        <title>Sequencing the genomes of 1000 actinobacteria strains.</title>
        <authorList>
            <person name="Klenk H.-P."/>
        </authorList>
    </citation>
    <scope>NUCLEOTIDE SEQUENCE [LARGE SCALE GENOMIC DNA]</scope>
    <source>
        <strain evidence="1 2">DSM 45823</strain>
    </source>
</reference>
<dbReference type="Proteomes" id="UP000539313">
    <property type="component" value="Unassembled WGS sequence"/>
</dbReference>
<dbReference type="EMBL" id="JACJII010000001">
    <property type="protein sequence ID" value="MBA9003675.1"/>
    <property type="molecule type" value="Genomic_DNA"/>
</dbReference>